<evidence type="ECO:0000256" key="1">
    <source>
        <dbReference type="ARBA" id="ARBA00022741"/>
    </source>
</evidence>
<name>A0A6C0BN08_9ZZZZ</name>
<feature type="domain" description="Protein kinase" evidence="3">
    <location>
        <begin position="11"/>
        <end position="317"/>
    </location>
</feature>
<dbReference type="PROSITE" id="PS00108">
    <property type="entry name" value="PROTEIN_KINASE_ST"/>
    <property type="match status" value="1"/>
</dbReference>
<dbReference type="InterPro" id="IPR000719">
    <property type="entry name" value="Prot_kinase_dom"/>
</dbReference>
<dbReference type="EMBL" id="MN739185">
    <property type="protein sequence ID" value="QHS92673.1"/>
    <property type="molecule type" value="Genomic_DNA"/>
</dbReference>
<dbReference type="PANTHER" id="PTHR44167:SF24">
    <property type="entry name" value="SERINE_THREONINE-PROTEIN KINASE CHK2"/>
    <property type="match status" value="1"/>
</dbReference>
<evidence type="ECO:0000313" key="4">
    <source>
        <dbReference type="EMBL" id="QHS92673.1"/>
    </source>
</evidence>
<sequence length="317" mass="36732">MKMRHYQPKRYKLLEVLGKGKFGVVTKALDKNTELSVAIKKIDKVYSVISPGVYELDNEQEILHEVESLSAVDAICQDRQRPQHVLCKTDFAEDQHAFYIITEFLDQYITLEQFIVQLKTFSLSDQQMIQLCRQLLQGLQDMHSVHVAHRDIKPSNIMIYSHRDHLNVKFVDFGLSCHEDQCLEKRHAGSPIYAAPEIFFAIEDPESPDTLQRWIKTDEWSLGIVLLEIIGHMHDQGFMELVAKIRNVDLDQYADAIEGLINLHTQLTIGVYHTGITNNDLTIYYQLYHVSRPLREFVQDFVKPLLTGNPNDRQLQI</sequence>
<protein>
    <recommendedName>
        <fullName evidence="3">Protein kinase domain-containing protein</fullName>
    </recommendedName>
</protein>
<dbReference type="AlphaFoldDB" id="A0A6C0BN08"/>
<dbReference type="SMART" id="SM00220">
    <property type="entry name" value="S_TKc"/>
    <property type="match status" value="1"/>
</dbReference>
<dbReference type="Gene3D" id="3.30.200.20">
    <property type="entry name" value="Phosphorylase Kinase, domain 1"/>
    <property type="match status" value="1"/>
</dbReference>
<dbReference type="InterPro" id="IPR017441">
    <property type="entry name" value="Protein_kinase_ATP_BS"/>
</dbReference>
<evidence type="ECO:0000256" key="2">
    <source>
        <dbReference type="ARBA" id="ARBA00022840"/>
    </source>
</evidence>
<dbReference type="GO" id="GO:0004674">
    <property type="term" value="F:protein serine/threonine kinase activity"/>
    <property type="evidence" value="ECO:0007669"/>
    <property type="project" value="TreeGrafter"/>
</dbReference>
<proteinExistence type="predicted"/>
<dbReference type="Pfam" id="PF00069">
    <property type="entry name" value="Pkinase"/>
    <property type="match status" value="1"/>
</dbReference>
<dbReference type="InterPro" id="IPR008271">
    <property type="entry name" value="Ser/Thr_kinase_AS"/>
</dbReference>
<reference evidence="4" key="1">
    <citation type="journal article" date="2020" name="Nature">
        <title>Giant virus diversity and host interactions through global metagenomics.</title>
        <authorList>
            <person name="Schulz F."/>
            <person name="Roux S."/>
            <person name="Paez-Espino D."/>
            <person name="Jungbluth S."/>
            <person name="Walsh D.A."/>
            <person name="Denef V.J."/>
            <person name="McMahon K.D."/>
            <person name="Konstantinidis K.T."/>
            <person name="Eloe-Fadrosh E.A."/>
            <person name="Kyrpides N.C."/>
            <person name="Woyke T."/>
        </authorList>
    </citation>
    <scope>NUCLEOTIDE SEQUENCE</scope>
    <source>
        <strain evidence="4">GVMAG-M-3300014204-73</strain>
    </source>
</reference>
<keyword evidence="1" id="KW-0547">Nucleotide-binding</keyword>
<dbReference type="SUPFAM" id="SSF56112">
    <property type="entry name" value="Protein kinase-like (PK-like)"/>
    <property type="match status" value="1"/>
</dbReference>
<dbReference type="PROSITE" id="PS00107">
    <property type="entry name" value="PROTEIN_KINASE_ATP"/>
    <property type="match status" value="1"/>
</dbReference>
<dbReference type="GO" id="GO:0044773">
    <property type="term" value="P:mitotic DNA damage checkpoint signaling"/>
    <property type="evidence" value="ECO:0007669"/>
    <property type="project" value="TreeGrafter"/>
</dbReference>
<accession>A0A6C0BN08</accession>
<dbReference type="PANTHER" id="PTHR44167">
    <property type="entry name" value="OVARIAN-SPECIFIC SERINE/THREONINE-PROTEIN KINASE LOK-RELATED"/>
    <property type="match status" value="1"/>
</dbReference>
<dbReference type="GO" id="GO:0005524">
    <property type="term" value="F:ATP binding"/>
    <property type="evidence" value="ECO:0007669"/>
    <property type="project" value="UniProtKB-KW"/>
</dbReference>
<dbReference type="PROSITE" id="PS50011">
    <property type="entry name" value="PROTEIN_KINASE_DOM"/>
    <property type="match status" value="1"/>
</dbReference>
<dbReference type="InterPro" id="IPR011009">
    <property type="entry name" value="Kinase-like_dom_sf"/>
</dbReference>
<organism evidence="4">
    <name type="scientific">viral metagenome</name>
    <dbReference type="NCBI Taxonomy" id="1070528"/>
    <lineage>
        <taxon>unclassified sequences</taxon>
        <taxon>metagenomes</taxon>
        <taxon>organismal metagenomes</taxon>
    </lineage>
</organism>
<keyword evidence="2" id="KW-0067">ATP-binding</keyword>
<dbReference type="GO" id="GO:0005634">
    <property type="term" value="C:nucleus"/>
    <property type="evidence" value="ECO:0007669"/>
    <property type="project" value="TreeGrafter"/>
</dbReference>
<evidence type="ECO:0000259" key="3">
    <source>
        <dbReference type="PROSITE" id="PS50011"/>
    </source>
</evidence>
<dbReference type="Gene3D" id="1.10.510.10">
    <property type="entry name" value="Transferase(Phosphotransferase) domain 1"/>
    <property type="match status" value="1"/>
</dbReference>